<dbReference type="GO" id="GO:0009805">
    <property type="term" value="P:coumarin biosynthetic process"/>
    <property type="evidence" value="ECO:0007669"/>
    <property type="project" value="UniProtKB-ARBA"/>
</dbReference>
<dbReference type="Pfam" id="PF03171">
    <property type="entry name" value="2OG-FeII_Oxy"/>
    <property type="match status" value="1"/>
</dbReference>
<dbReference type="InterPro" id="IPR026992">
    <property type="entry name" value="DIOX_N"/>
</dbReference>
<reference evidence="6" key="1">
    <citation type="submission" date="2018-01" db="EMBL/GenBank/DDBJ databases">
        <authorList>
            <person name="Mao J.F."/>
        </authorList>
    </citation>
    <scope>NUCLEOTIDE SEQUENCE</scope>
    <source>
        <strain evidence="6">Huo1</strain>
        <tissue evidence="6">Leaf</tissue>
    </source>
</reference>
<feature type="domain" description="Fe2OG dioxygenase" evidence="5">
    <location>
        <begin position="139"/>
        <end position="297"/>
    </location>
</feature>
<keyword evidence="7" id="KW-1185">Reference proteome</keyword>
<comment type="similarity">
    <text evidence="1 4">Belongs to the iron/ascorbate-dependent oxidoreductase family.</text>
</comment>
<dbReference type="AlphaFoldDB" id="A0A8X8Y7L3"/>
<gene>
    <name evidence="6" type="ORF">SASPL_115453</name>
</gene>
<dbReference type="Gene3D" id="2.60.120.330">
    <property type="entry name" value="B-lactam Antibiotic, Isopenicillin N Synthase, Chain"/>
    <property type="match status" value="1"/>
</dbReference>
<evidence type="ECO:0000313" key="7">
    <source>
        <dbReference type="Proteomes" id="UP000298416"/>
    </source>
</evidence>
<dbReference type="InterPro" id="IPR005123">
    <property type="entry name" value="Oxoglu/Fe-dep_dioxygenase_dom"/>
</dbReference>
<evidence type="ECO:0000256" key="4">
    <source>
        <dbReference type="RuleBase" id="RU003682"/>
    </source>
</evidence>
<dbReference type="GO" id="GO:0002238">
    <property type="term" value="P:response to molecule of fungal origin"/>
    <property type="evidence" value="ECO:0007669"/>
    <property type="project" value="UniProtKB-ARBA"/>
</dbReference>
<dbReference type="SUPFAM" id="SSF51197">
    <property type="entry name" value="Clavaminate synthase-like"/>
    <property type="match status" value="1"/>
</dbReference>
<accession>A0A8X8Y7L3</accession>
<protein>
    <recommendedName>
        <fullName evidence="5">Fe2OG dioxygenase domain-containing protein</fullName>
    </recommendedName>
</protein>
<reference evidence="6" key="2">
    <citation type="submission" date="2020-08" db="EMBL/GenBank/DDBJ databases">
        <title>Plant Genome Project.</title>
        <authorList>
            <person name="Zhang R.-G."/>
        </authorList>
    </citation>
    <scope>NUCLEOTIDE SEQUENCE</scope>
    <source>
        <strain evidence="6">Huo1</strain>
        <tissue evidence="6">Leaf</tissue>
    </source>
</reference>
<keyword evidence="3 4" id="KW-0408">Iron</keyword>
<dbReference type="Pfam" id="PF14226">
    <property type="entry name" value="DIOX_N"/>
    <property type="match status" value="1"/>
</dbReference>
<dbReference type="InterPro" id="IPR044861">
    <property type="entry name" value="IPNS-like_FE2OG_OXY"/>
</dbReference>
<dbReference type="InterPro" id="IPR050295">
    <property type="entry name" value="Plant_2OG-oxidoreductases"/>
</dbReference>
<organism evidence="6">
    <name type="scientific">Salvia splendens</name>
    <name type="common">Scarlet sage</name>
    <dbReference type="NCBI Taxonomy" id="180675"/>
    <lineage>
        <taxon>Eukaryota</taxon>
        <taxon>Viridiplantae</taxon>
        <taxon>Streptophyta</taxon>
        <taxon>Embryophyta</taxon>
        <taxon>Tracheophyta</taxon>
        <taxon>Spermatophyta</taxon>
        <taxon>Magnoliopsida</taxon>
        <taxon>eudicotyledons</taxon>
        <taxon>Gunneridae</taxon>
        <taxon>Pentapetalae</taxon>
        <taxon>asterids</taxon>
        <taxon>lamiids</taxon>
        <taxon>Lamiales</taxon>
        <taxon>Lamiaceae</taxon>
        <taxon>Nepetoideae</taxon>
        <taxon>Mentheae</taxon>
        <taxon>Salviinae</taxon>
        <taxon>Salvia</taxon>
        <taxon>Salvia subgen. Calosphace</taxon>
        <taxon>core Calosphace</taxon>
    </lineage>
</organism>
<dbReference type="GO" id="GO:0046872">
    <property type="term" value="F:metal ion binding"/>
    <property type="evidence" value="ECO:0007669"/>
    <property type="project" value="UniProtKB-KW"/>
</dbReference>
<keyword evidence="4" id="KW-0560">Oxidoreductase</keyword>
<dbReference type="EMBL" id="PNBA02000005">
    <property type="protein sequence ID" value="KAG6425030.1"/>
    <property type="molecule type" value="Genomic_DNA"/>
</dbReference>
<dbReference type="PANTHER" id="PTHR47991">
    <property type="entry name" value="OXOGLUTARATE/IRON-DEPENDENT DIOXYGENASE"/>
    <property type="match status" value="1"/>
</dbReference>
<evidence type="ECO:0000259" key="5">
    <source>
        <dbReference type="PROSITE" id="PS51471"/>
    </source>
</evidence>
<evidence type="ECO:0000256" key="1">
    <source>
        <dbReference type="ARBA" id="ARBA00008056"/>
    </source>
</evidence>
<name>A0A8X8Y7L3_SALSN</name>
<evidence type="ECO:0000313" key="6">
    <source>
        <dbReference type="EMBL" id="KAG6425030.1"/>
    </source>
</evidence>
<dbReference type="PROSITE" id="PS51471">
    <property type="entry name" value="FE2OG_OXY"/>
    <property type="match status" value="1"/>
</dbReference>
<evidence type="ECO:0000256" key="2">
    <source>
        <dbReference type="ARBA" id="ARBA00022723"/>
    </source>
</evidence>
<dbReference type="InterPro" id="IPR027443">
    <property type="entry name" value="IPNS-like_sf"/>
</dbReference>
<sequence length="351" mass="39933">MDPTYIRGCFQPSLPKMASNSVDQPLEFERSIKAIADSSNLEAVPSKFNIANDYTALPSDSIPLLDFSSLISADPHQRTKAVQDLAEASRVWGFFILVNHGIPESLMKDAIAAVRDFFNLPESEKKQYESKSVLDSIQCGNLTLVNTSNQSFTFWREYLRLRVHPDFHCPHHPQHLREIVMDYSKKIRELYMKIMEAAVEYLELDKHYVDQVLKMDSMAQMVVGNCLLTFLINNGVEGLQIEHDGKWFNVQSPPNSILVNVDDHFEILTNGRFKSLKHRAVVNKERERISLVVLNTPAWDAIVGPAAPLVDKDGSALYHSMEYKQYLETSIAQSRLGGKSFFEQQLIIQDI</sequence>
<dbReference type="GO" id="GO:0016706">
    <property type="term" value="F:2-oxoglutarate-dependent dioxygenase activity"/>
    <property type="evidence" value="ECO:0007669"/>
    <property type="project" value="UniProtKB-ARBA"/>
</dbReference>
<proteinExistence type="inferred from homology"/>
<keyword evidence="2 4" id="KW-0479">Metal-binding</keyword>
<dbReference type="Proteomes" id="UP000298416">
    <property type="component" value="Unassembled WGS sequence"/>
</dbReference>
<evidence type="ECO:0000256" key="3">
    <source>
        <dbReference type="ARBA" id="ARBA00023004"/>
    </source>
</evidence>
<comment type="caution">
    <text evidence="6">The sequence shown here is derived from an EMBL/GenBank/DDBJ whole genome shotgun (WGS) entry which is preliminary data.</text>
</comment>